<keyword evidence="3" id="KW-1185">Reference proteome</keyword>
<keyword evidence="1" id="KW-0812">Transmembrane</keyword>
<dbReference type="RefSeq" id="WP_150416268.1">
    <property type="nucleotide sequence ID" value="NZ_VYQF01000007.1"/>
</dbReference>
<proteinExistence type="predicted"/>
<dbReference type="EMBL" id="VYQF01000007">
    <property type="protein sequence ID" value="KAA9036526.1"/>
    <property type="molecule type" value="Genomic_DNA"/>
</dbReference>
<evidence type="ECO:0008006" key="4">
    <source>
        <dbReference type="Google" id="ProtNLM"/>
    </source>
</evidence>
<gene>
    <name evidence="2" type="ORF">FW778_18065</name>
</gene>
<dbReference type="Proteomes" id="UP000326903">
    <property type="component" value="Unassembled WGS sequence"/>
</dbReference>
<organism evidence="2 3">
    <name type="scientific">Ginsengibacter hankyongi</name>
    <dbReference type="NCBI Taxonomy" id="2607284"/>
    <lineage>
        <taxon>Bacteria</taxon>
        <taxon>Pseudomonadati</taxon>
        <taxon>Bacteroidota</taxon>
        <taxon>Chitinophagia</taxon>
        <taxon>Chitinophagales</taxon>
        <taxon>Chitinophagaceae</taxon>
        <taxon>Ginsengibacter</taxon>
    </lineage>
</organism>
<evidence type="ECO:0000256" key="1">
    <source>
        <dbReference type="SAM" id="Phobius"/>
    </source>
</evidence>
<evidence type="ECO:0000313" key="3">
    <source>
        <dbReference type="Proteomes" id="UP000326903"/>
    </source>
</evidence>
<reference evidence="2 3" key="1">
    <citation type="submission" date="2019-09" db="EMBL/GenBank/DDBJ databases">
        <title>Draft genome sequence of Ginsengibacter sp. BR5-29.</title>
        <authorList>
            <person name="Im W.-T."/>
        </authorList>
    </citation>
    <scope>NUCLEOTIDE SEQUENCE [LARGE SCALE GENOMIC DNA]</scope>
    <source>
        <strain evidence="2 3">BR5-29</strain>
    </source>
</reference>
<dbReference type="AlphaFoldDB" id="A0A5J5IEE1"/>
<comment type="caution">
    <text evidence="2">The sequence shown here is derived from an EMBL/GenBank/DDBJ whole genome shotgun (WGS) entry which is preliminary data.</text>
</comment>
<keyword evidence="1" id="KW-1133">Transmembrane helix</keyword>
<evidence type="ECO:0000313" key="2">
    <source>
        <dbReference type="EMBL" id="KAA9036526.1"/>
    </source>
</evidence>
<feature type="transmembrane region" description="Helical" evidence="1">
    <location>
        <begin position="25"/>
        <end position="46"/>
    </location>
</feature>
<name>A0A5J5IEE1_9BACT</name>
<sequence length="124" mass="13747">MAFSSTFVLCDQAGTFMDTHTHSSLTTLILSALFCGIVLVCMLFNYRDNRTRYALLLAFTGSTCLLYSVALGGGLALYYSGVALIFCGVWLNGSLLFFIGKLRNFFIKKSGNRIVQFPMIKSRN</sequence>
<accession>A0A5J5IEE1</accession>
<feature type="transmembrane region" description="Helical" evidence="1">
    <location>
        <begin position="76"/>
        <end position="99"/>
    </location>
</feature>
<feature type="transmembrane region" description="Helical" evidence="1">
    <location>
        <begin position="53"/>
        <end position="70"/>
    </location>
</feature>
<protein>
    <recommendedName>
        <fullName evidence="4">MerC mercury resistance protein</fullName>
    </recommendedName>
</protein>
<keyword evidence="1" id="KW-0472">Membrane</keyword>